<dbReference type="EC" id="1.6.5.5" evidence="2"/>
<dbReference type="PANTHER" id="PTHR43677:SF4">
    <property type="entry name" value="QUINONE OXIDOREDUCTASE-LIKE PROTEIN 2"/>
    <property type="match status" value="1"/>
</dbReference>
<dbReference type="SUPFAM" id="SSF50129">
    <property type="entry name" value="GroES-like"/>
    <property type="match status" value="1"/>
</dbReference>
<keyword evidence="3" id="KW-1185">Reference proteome</keyword>
<dbReference type="GO" id="GO:0003960">
    <property type="term" value="F:quinone reductase (NADPH) activity"/>
    <property type="evidence" value="ECO:0007669"/>
    <property type="project" value="UniProtKB-EC"/>
</dbReference>
<dbReference type="InterPro" id="IPR051397">
    <property type="entry name" value="Zn-ADH-like_protein"/>
</dbReference>
<dbReference type="SMART" id="SM00829">
    <property type="entry name" value="PKS_ER"/>
    <property type="match status" value="1"/>
</dbReference>
<dbReference type="SUPFAM" id="SSF51735">
    <property type="entry name" value="NAD(P)-binding Rossmann-fold domains"/>
    <property type="match status" value="1"/>
</dbReference>
<proteinExistence type="predicted"/>
<dbReference type="Gene3D" id="3.40.50.720">
    <property type="entry name" value="NAD(P)-binding Rossmann-like Domain"/>
    <property type="match status" value="1"/>
</dbReference>
<dbReference type="Gene3D" id="3.90.180.10">
    <property type="entry name" value="Medium-chain alcohol dehydrogenases, catalytic domain"/>
    <property type="match status" value="1"/>
</dbReference>
<reference evidence="2 3" key="1">
    <citation type="submission" date="2020-08" db="EMBL/GenBank/DDBJ databases">
        <title>Sequencing the genomes of 1000 actinobacteria strains.</title>
        <authorList>
            <person name="Klenk H.-P."/>
        </authorList>
    </citation>
    <scope>NUCLEOTIDE SEQUENCE [LARGE SCALE GENOMIC DNA]</scope>
    <source>
        <strain evidence="2 3">DSM 44551</strain>
    </source>
</reference>
<evidence type="ECO:0000259" key="1">
    <source>
        <dbReference type="SMART" id="SM00829"/>
    </source>
</evidence>
<dbReference type="Proteomes" id="UP000572635">
    <property type="component" value="Unassembled WGS sequence"/>
</dbReference>
<dbReference type="InterPro" id="IPR011032">
    <property type="entry name" value="GroES-like_sf"/>
</dbReference>
<accession>A0A7W8VEU2</accession>
<organism evidence="2 3">
    <name type="scientific">Nocardiopsis composta</name>
    <dbReference type="NCBI Taxonomy" id="157465"/>
    <lineage>
        <taxon>Bacteria</taxon>
        <taxon>Bacillati</taxon>
        <taxon>Actinomycetota</taxon>
        <taxon>Actinomycetes</taxon>
        <taxon>Streptosporangiales</taxon>
        <taxon>Nocardiopsidaceae</taxon>
        <taxon>Nocardiopsis</taxon>
    </lineage>
</organism>
<dbReference type="AlphaFoldDB" id="A0A7W8VEU2"/>
<sequence>MNTTAAVTATQVLLPGKVEPAGLQVRTRPLPAPEAGHALLRMEATGVSFAEQQMRRGKYFDQPPFPFVPGYDVVGTVTAVGPGVDERMLGRRFAAVTKTGAWASHLHLDARDLVAVPEDADPAAVETLLVNGITAWQMLHRAAGVHEGGTVVVLGANGGVGTVLLQLARHAGITVIGTAAPRHHETLRALGAAPVDYRAADMYERIRALAPDGVDAVFDHIGGPGVAGSWRLLRRGGTLVSYGTASTKDAEGDSRLPVLALFPRLALWNLLPNGRRARFYNFWAGRRRADAFRARLRADLTEVLRLLAEGVLVPQIAARLPLSQAAAAMALAESRTVAGKVVLVPDE</sequence>
<dbReference type="EMBL" id="JACHDB010000001">
    <property type="protein sequence ID" value="MBB5433871.1"/>
    <property type="molecule type" value="Genomic_DNA"/>
</dbReference>
<dbReference type="InterPro" id="IPR020843">
    <property type="entry name" value="ER"/>
</dbReference>
<dbReference type="CDD" id="cd08273">
    <property type="entry name" value="MDR8"/>
    <property type="match status" value="1"/>
</dbReference>
<dbReference type="InterPro" id="IPR013154">
    <property type="entry name" value="ADH-like_N"/>
</dbReference>
<gene>
    <name evidence="2" type="ORF">HDA36_003955</name>
</gene>
<evidence type="ECO:0000313" key="2">
    <source>
        <dbReference type="EMBL" id="MBB5433871.1"/>
    </source>
</evidence>
<comment type="caution">
    <text evidence="2">The sequence shown here is derived from an EMBL/GenBank/DDBJ whole genome shotgun (WGS) entry which is preliminary data.</text>
</comment>
<dbReference type="PANTHER" id="PTHR43677">
    <property type="entry name" value="SHORT-CHAIN DEHYDROGENASE/REDUCTASE"/>
    <property type="match status" value="1"/>
</dbReference>
<dbReference type="InterPro" id="IPR036291">
    <property type="entry name" value="NAD(P)-bd_dom_sf"/>
</dbReference>
<name>A0A7W8VEU2_9ACTN</name>
<dbReference type="RefSeq" id="WP_184394001.1">
    <property type="nucleotide sequence ID" value="NZ_BAAAJD010000017.1"/>
</dbReference>
<dbReference type="Pfam" id="PF08240">
    <property type="entry name" value="ADH_N"/>
    <property type="match status" value="1"/>
</dbReference>
<evidence type="ECO:0000313" key="3">
    <source>
        <dbReference type="Proteomes" id="UP000572635"/>
    </source>
</evidence>
<dbReference type="Pfam" id="PF13602">
    <property type="entry name" value="ADH_zinc_N_2"/>
    <property type="match status" value="1"/>
</dbReference>
<feature type="domain" description="Enoyl reductase (ER)" evidence="1">
    <location>
        <begin position="22"/>
        <end position="343"/>
    </location>
</feature>
<keyword evidence="2" id="KW-0560">Oxidoreductase</keyword>
<protein>
    <submittedName>
        <fullName evidence="2">NADPH2:quinone reductase</fullName>
        <ecNumber evidence="2">1.6.5.5</ecNumber>
    </submittedName>
</protein>